<protein>
    <submittedName>
        <fullName evidence="1">Uncharacterized protein</fullName>
    </submittedName>
</protein>
<gene>
    <name evidence="1" type="ORF">CYNAS_LOCUS1731</name>
</gene>
<dbReference type="Proteomes" id="UP001176961">
    <property type="component" value="Unassembled WGS sequence"/>
</dbReference>
<proteinExistence type="predicted"/>
<dbReference type="AlphaFoldDB" id="A0AA36GG42"/>
<comment type="caution">
    <text evidence="1">The sequence shown here is derived from an EMBL/GenBank/DDBJ whole genome shotgun (WGS) entry which is preliminary data.</text>
</comment>
<keyword evidence="2" id="KW-1185">Reference proteome</keyword>
<dbReference type="SUPFAM" id="SSF101576">
    <property type="entry name" value="Supernatant protein factor (SPF), C-terminal domain"/>
    <property type="match status" value="1"/>
</dbReference>
<evidence type="ECO:0000313" key="1">
    <source>
        <dbReference type="EMBL" id="CAJ0589748.1"/>
    </source>
</evidence>
<sequence length="125" mass="14450">MSGSMKLWQLRSELWQDWYPEVVQVTYLVNPPRLDISPGEFFTIPIIVPDGKSLLWDFTTSGEIEFFVYKDKDERHLVYPRLRLVTAKLAEEGVLPNLPGGEYSLVFGNRGTYFTTKLEYAITLV</sequence>
<accession>A0AA36GG42</accession>
<dbReference type="EMBL" id="CATQJL010000001">
    <property type="protein sequence ID" value="CAJ0589748.1"/>
    <property type="molecule type" value="Genomic_DNA"/>
</dbReference>
<reference evidence="1" key="1">
    <citation type="submission" date="2023-07" db="EMBL/GenBank/DDBJ databases">
        <authorList>
            <consortium name="CYATHOMIX"/>
        </authorList>
    </citation>
    <scope>NUCLEOTIDE SEQUENCE</scope>
    <source>
        <strain evidence="1">N/A</strain>
    </source>
</reference>
<name>A0AA36GG42_CYLNA</name>
<organism evidence="1 2">
    <name type="scientific">Cylicocyclus nassatus</name>
    <name type="common">Nematode worm</name>
    <dbReference type="NCBI Taxonomy" id="53992"/>
    <lineage>
        <taxon>Eukaryota</taxon>
        <taxon>Metazoa</taxon>
        <taxon>Ecdysozoa</taxon>
        <taxon>Nematoda</taxon>
        <taxon>Chromadorea</taxon>
        <taxon>Rhabditida</taxon>
        <taxon>Rhabditina</taxon>
        <taxon>Rhabditomorpha</taxon>
        <taxon>Strongyloidea</taxon>
        <taxon>Strongylidae</taxon>
        <taxon>Cylicocyclus</taxon>
    </lineage>
</organism>
<evidence type="ECO:0000313" key="2">
    <source>
        <dbReference type="Proteomes" id="UP001176961"/>
    </source>
</evidence>
<dbReference type="InterPro" id="IPR036598">
    <property type="entry name" value="GOLD_dom_sf"/>
</dbReference>
<dbReference type="Gene3D" id="2.60.120.680">
    <property type="entry name" value="GOLD domain"/>
    <property type="match status" value="1"/>
</dbReference>